<keyword evidence="1" id="KW-0812">Transmembrane</keyword>
<evidence type="ECO:0008006" key="4">
    <source>
        <dbReference type="Google" id="ProtNLM"/>
    </source>
</evidence>
<feature type="transmembrane region" description="Helical" evidence="1">
    <location>
        <begin position="126"/>
        <end position="144"/>
    </location>
</feature>
<keyword evidence="1" id="KW-0472">Membrane</keyword>
<proteinExistence type="predicted"/>
<keyword evidence="3" id="KW-1185">Reference proteome</keyword>
<accession>A0A8S1PF16</accession>
<dbReference type="Proteomes" id="UP000692954">
    <property type="component" value="Unassembled WGS sequence"/>
</dbReference>
<reference evidence="2" key="1">
    <citation type="submission" date="2021-01" db="EMBL/GenBank/DDBJ databases">
        <authorList>
            <consortium name="Genoscope - CEA"/>
            <person name="William W."/>
        </authorList>
    </citation>
    <scope>NUCLEOTIDE SEQUENCE</scope>
</reference>
<feature type="transmembrane region" description="Helical" evidence="1">
    <location>
        <begin position="88"/>
        <end position="106"/>
    </location>
</feature>
<keyword evidence="1" id="KW-1133">Transmembrane helix</keyword>
<sequence>MQPYSLPSNSNANRFQQEIQVPSIQNDYNVNQDNQFVAQQITNIQWNNDIEEIDRGFTNNDISQNENRNQNQQKNLQYECKEQQFRETYLFAVLELVFSIILTIICYENQDFQYYFIDDSFQVSKLSFSCCFISIIILVLFFKIQTRENYNPNKCLDMVGIVTWTLFFQNYIVCSNVVVFKTLNLGFIYIQFTQGYIVLILLIFIIWPQYCLNLISTILYTIRILLYCYCINLFICTFYVNLF</sequence>
<dbReference type="AlphaFoldDB" id="A0A8S1PF16"/>
<dbReference type="EMBL" id="CAJJDN010000076">
    <property type="protein sequence ID" value="CAD8101747.1"/>
    <property type="molecule type" value="Genomic_DNA"/>
</dbReference>
<protein>
    <recommendedName>
        <fullName evidence="4">Transmembrane protein</fullName>
    </recommendedName>
</protein>
<name>A0A8S1PF16_9CILI</name>
<evidence type="ECO:0000313" key="3">
    <source>
        <dbReference type="Proteomes" id="UP000692954"/>
    </source>
</evidence>
<organism evidence="2 3">
    <name type="scientific">Paramecium sonneborni</name>
    <dbReference type="NCBI Taxonomy" id="65129"/>
    <lineage>
        <taxon>Eukaryota</taxon>
        <taxon>Sar</taxon>
        <taxon>Alveolata</taxon>
        <taxon>Ciliophora</taxon>
        <taxon>Intramacronucleata</taxon>
        <taxon>Oligohymenophorea</taxon>
        <taxon>Peniculida</taxon>
        <taxon>Parameciidae</taxon>
        <taxon>Paramecium</taxon>
    </lineage>
</organism>
<evidence type="ECO:0000256" key="1">
    <source>
        <dbReference type="SAM" id="Phobius"/>
    </source>
</evidence>
<gene>
    <name evidence="2" type="ORF">PSON_ATCC_30995.1.T0760154</name>
</gene>
<feature type="transmembrane region" description="Helical" evidence="1">
    <location>
        <begin position="156"/>
        <end position="180"/>
    </location>
</feature>
<feature type="transmembrane region" description="Helical" evidence="1">
    <location>
        <begin position="219"/>
        <end position="240"/>
    </location>
</feature>
<evidence type="ECO:0000313" key="2">
    <source>
        <dbReference type="EMBL" id="CAD8101747.1"/>
    </source>
</evidence>
<comment type="caution">
    <text evidence="2">The sequence shown here is derived from an EMBL/GenBank/DDBJ whole genome shotgun (WGS) entry which is preliminary data.</text>
</comment>
<feature type="transmembrane region" description="Helical" evidence="1">
    <location>
        <begin position="186"/>
        <end position="207"/>
    </location>
</feature>